<feature type="binding site" evidence="7">
    <location>
        <position position="124"/>
    </location>
    <ligand>
        <name>Zn(2+)</name>
        <dbReference type="ChEBI" id="CHEBI:29105"/>
    </ligand>
</feature>
<evidence type="ECO:0000256" key="5">
    <source>
        <dbReference type="ARBA" id="ARBA00022840"/>
    </source>
</evidence>
<dbReference type="GO" id="GO:0016874">
    <property type="term" value="F:ligase activity"/>
    <property type="evidence" value="ECO:0007669"/>
    <property type="project" value="UniProtKB-KW"/>
</dbReference>
<comment type="caution">
    <text evidence="10">The sequence shown here is derived from an EMBL/GenBank/DDBJ whole genome shotgun (WGS) entry which is preliminary data.</text>
</comment>
<sequence>MPTMSGESYIGRFAPSPTGPLHQGSVIAALASYLDARAAGGTWRLRIDDVDSGRARDDAAADILRTLETLGLHWDGPVQYQAPRRDHYQDALERLRDAGLAYPCACTRREIAAVASVGPAGMIYPGTCRDGLPAGRGARSWRFAMAPGELSFHDRHAGEQSLEPASCIGDFVIRRGDGLHAYHLAMAVDDGDLGVTDVVRGGDLLPATFPQLALQRSLDLPTPRYLHLPIAVGPGGHKLSKTNGAAPADLTDPGGTLMDALTFLGQAPPAEIAGAPVGEVLAWAVAHWRPAHIPRSSEVRV</sequence>
<dbReference type="InterPro" id="IPR014729">
    <property type="entry name" value="Rossmann-like_a/b/a_fold"/>
</dbReference>
<dbReference type="EMBL" id="JBAKFF010000001">
    <property type="protein sequence ID" value="MEX0430786.1"/>
    <property type="molecule type" value="Genomic_DNA"/>
</dbReference>
<dbReference type="PRINTS" id="PR00987">
    <property type="entry name" value="TRNASYNTHGLU"/>
</dbReference>
<dbReference type="NCBIfam" id="TIGR03838">
    <property type="entry name" value="queuosine_YadB"/>
    <property type="match status" value="1"/>
</dbReference>
<protein>
    <recommendedName>
        <fullName evidence="7">Glutamyl-Q tRNA(Asp) synthetase</fullName>
        <shortName evidence="7">Glu-Q-RSs</shortName>
        <ecNumber evidence="7">6.1.1.-</ecNumber>
    </recommendedName>
</protein>
<name>A0ABV3T6F6_9GAMM</name>
<feature type="binding site" evidence="7">
    <location>
        <position position="241"/>
    </location>
    <ligand>
        <name>ATP</name>
        <dbReference type="ChEBI" id="CHEBI:30616"/>
    </ligand>
</feature>
<comment type="cofactor">
    <cofactor evidence="7">
        <name>Zn(2+)</name>
        <dbReference type="ChEBI" id="CHEBI:29105"/>
    </cofactor>
    <text evidence="7">Binds 1 zinc ion per subunit.</text>
</comment>
<comment type="function">
    <text evidence="7">Catalyzes the tRNA-independent activation of glutamate in presence of ATP and the subsequent transfer of glutamate onto a tRNA(Asp). Glutamate is transferred on the 2-amino-5-(4,5-dihydroxy-2-cyclopenten-1-yl) moiety of the queuosine in the wobble position of the QUC anticodon.</text>
</comment>
<feature type="binding site" evidence="7">
    <location>
        <position position="48"/>
    </location>
    <ligand>
        <name>L-glutamate</name>
        <dbReference type="ChEBI" id="CHEBI:29985"/>
    </ligand>
</feature>
<evidence type="ECO:0000256" key="2">
    <source>
        <dbReference type="ARBA" id="ARBA00022723"/>
    </source>
</evidence>
<evidence type="ECO:0000256" key="4">
    <source>
        <dbReference type="ARBA" id="ARBA00022833"/>
    </source>
</evidence>
<dbReference type="InterPro" id="IPR049940">
    <property type="entry name" value="GluQ/Sye"/>
</dbReference>
<accession>A0ABV3T6F6</accession>
<dbReference type="PANTHER" id="PTHR43311">
    <property type="entry name" value="GLUTAMATE--TRNA LIGASE"/>
    <property type="match status" value="1"/>
</dbReference>
<dbReference type="PANTHER" id="PTHR43311:SF1">
    <property type="entry name" value="GLUTAMYL-Q TRNA(ASP) SYNTHETASE"/>
    <property type="match status" value="1"/>
</dbReference>
<feature type="short sequence motif" description="'HIGH' region" evidence="7">
    <location>
        <begin position="15"/>
        <end position="25"/>
    </location>
</feature>
<feature type="domain" description="Glutamyl/glutaminyl-tRNA synthetase class Ib catalytic" evidence="9">
    <location>
        <begin position="12"/>
        <end position="245"/>
    </location>
</feature>
<keyword evidence="8" id="KW-0648">Protein biosynthesis</keyword>
<dbReference type="InterPro" id="IPR022380">
    <property type="entry name" value="Glu-Q_tRNA(Asp)_Synthase"/>
</dbReference>
<feature type="binding site" evidence="7">
    <location>
        <begin position="12"/>
        <end position="16"/>
    </location>
    <ligand>
        <name>L-glutamate</name>
        <dbReference type="ChEBI" id="CHEBI:29985"/>
    </ligand>
</feature>
<dbReference type="HAMAP" id="MF_01428">
    <property type="entry name" value="Glu_Q_tRNA_synth"/>
    <property type="match status" value="1"/>
</dbReference>
<evidence type="ECO:0000259" key="9">
    <source>
        <dbReference type="Pfam" id="PF00749"/>
    </source>
</evidence>
<keyword evidence="6 7" id="KW-0030">Aminoacyl-tRNA synthetase</keyword>
<feature type="binding site" evidence="7">
    <location>
        <position position="106"/>
    </location>
    <ligand>
        <name>Zn(2+)</name>
        <dbReference type="ChEBI" id="CHEBI:29105"/>
    </ligand>
</feature>
<evidence type="ECO:0000256" key="8">
    <source>
        <dbReference type="RuleBase" id="RU363037"/>
    </source>
</evidence>
<dbReference type="RefSeq" id="WP_367983572.1">
    <property type="nucleotide sequence ID" value="NZ_JBAKFF010000001.1"/>
</dbReference>
<feature type="binding site" evidence="7">
    <location>
        <position position="104"/>
    </location>
    <ligand>
        <name>Zn(2+)</name>
        <dbReference type="ChEBI" id="CHEBI:29105"/>
    </ligand>
</feature>
<feature type="binding site" evidence="7">
    <location>
        <position position="128"/>
    </location>
    <ligand>
        <name>Zn(2+)</name>
        <dbReference type="ChEBI" id="CHEBI:29105"/>
    </ligand>
</feature>
<dbReference type="NCBIfam" id="NF004314">
    <property type="entry name" value="PRK05710.1-3"/>
    <property type="match status" value="1"/>
</dbReference>
<dbReference type="Pfam" id="PF00749">
    <property type="entry name" value="tRNA-synt_1c"/>
    <property type="match status" value="1"/>
</dbReference>
<feature type="short sequence motif" description="'KMSKS' region" evidence="7">
    <location>
        <begin position="238"/>
        <end position="242"/>
    </location>
</feature>
<keyword evidence="5 7" id="KW-0067">ATP-binding</keyword>
<reference evidence="10 11" key="1">
    <citation type="submission" date="2024-02" db="EMBL/GenBank/DDBJ databases">
        <title>New especies of Spiribacter isolated from saline water.</title>
        <authorList>
            <person name="Leon M.J."/>
            <person name="De La Haba R."/>
            <person name="Sanchez-Porro C."/>
            <person name="Ventosa A."/>
        </authorList>
    </citation>
    <scope>NUCLEOTIDE SEQUENCE [LARGE SCALE GENOMIC DNA]</scope>
    <source>
        <strain evidence="11">ag22IC4-189</strain>
    </source>
</reference>
<evidence type="ECO:0000256" key="7">
    <source>
        <dbReference type="HAMAP-Rule" id="MF_01428"/>
    </source>
</evidence>
<evidence type="ECO:0000256" key="6">
    <source>
        <dbReference type="ARBA" id="ARBA00023146"/>
    </source>
</evidence>
<dbReference type="SUPFAM" id="SSF52374">
    <property type="entry name" value="Nucleotidylyl transferase"/>
    <property type="match status" value="1"/>
</dbReference>
<keyword evidence="3 7" id="KW-0547">Nucleotide-binding</keyword>
<gene>
    <name evidence="10" type="primary">gluQRS</name>
    <name evidence="7" type="synonym">gluQ</name>
    <name evidence="10" type="ORF">V6X30_05130</name>
</gene>
<comment type="similarity">
    <text evidence="7">Belongs to the class-I aminoacyl-tRNA synthetase family. GluQ subfamily.</text>
</comment>
<proteinExistence type="inferred from homology"/>
<keyword evidence="2 7" id="KW-0479">Metal-binding</keyword>
<dbReference type="EC" id="6.1.1.-" evidence="7"/>
<evidence type="ECO:0000313" key="10">
    <source>
        <dbReference type="EMBL" id="MEX0430786.1"/>
    </source>
</evidence>
<dbReference type="Proteomes" id="UP001556637">
    <property type="component" value="Unassembled WGS sequence"/>
</dbReference>
<evidence type="ECO:0000256" key="1">
    <source>
        <dbReference type="ARBA" id="ARBA00022598"/>
    </source>
</evidence>
<dbReference type="InterPro" id="IPR000924">
    <property type="entry name" value="Glu/Gln-tRNA-synth"/>
</dbReference>
<dbReference type="Gene3D" id="3.40.50.620">
    <property type="entry name" value="HUPs"/>
    <property type="match status" value="1"/>
</dbReference>
<feature type="binding site" evidence="7">
    <location>
        <position position="200"/>
    </location>
    <ligand>
        <name>L-glutamate</name>
        <dbReference type="ChEBI" id="CHEBI:29985"/>
    </ligand>
</feature>
<dbReference type="InterPro" id="IPR020058">
    <property type="entry name" value="Glu/Gln-tRNA-synth_Ib_cat-dom"/>
</dbReference>
<organism evidence="10 11">
    <name type="scientific">Spiribacter insolitus</name>
    <dbReference type="NCBI Taxonomy" id="3122417"/>
    <lineage>
        <taxon>Bacteria</taxon>
        <taxon>Pseudomonadati</taxon>
        <taxon>Pseudomonadota</taxon>
        <taxon>Gammaproteobacteria</taxon>
        <taxon>Chromatiales</taxon>
        <taxon>Ectothiorhodospiraceae</taxon>
        <taxon>Spiribacter</taxon>
    </lineage>
</organism>
<feature type="binding site" evidence="7">
    <location>
        <position position="182"/>
    </location>
    <ligand>
        <name>L-glutamate</name>
        <dbReference type="ChEBI" id="CHEBI:29985"/>
    </ligand>
</feature>
<keyword evidence="11" id="KW-1185">Reference proteome</keyword>
<keyword evidence="4 7" id="KW-0862">Zinc</keyword>
<keyword evidence="1 7" id="KW-0436">Ligase</keyword>
<evidence type="ECO:0000313" key="11">
    <source>
        <dbReference type="Proteomes" id="UP001556637"/>
    </source>
</evidence>
<evidence type="ECO:0000256" key="3">
    <source>
        <dbReference type="ARBA" id="ARBA00022741"/>
    </source>
</evidence>